<keyword evidence="3 7" id="KW-0808">Transferase</keyword>
<dbReference type="GO" id="GO:0008170">
    <property type="term" value="F:N-methyltransferase activity"/>
    <property type="evidence" value="ECO:0007669"/>
    <property type="project" value="InterPro"/>
</dbReference>
<dbReference type="InterPro" id="IPR029063">
    <property type="entry name" value="SAM-dependent_MTases_sf"/>
</dbReference>
<evidence type="ECO:0000313" key="7">
    <source>
        <dbReference type="EMBL" id="CAC13569.1"/>
    </source>
</evidence>
<dbReference type="EC" id="2.1.1.72" evidence="7"/>
<dbReference type="BioCyc" id="MPUL272635:G1GT6-403-MONOMER"/>
<evidence type="ECO:0000256" key="3">
    <source>
        <dbReference type="ARBA" id="ARBA00022679"/>
    </source>
</evidence>
<dbReference type="KEGG" id="mpu:MYPU_3960"/>
<protein>
    <submittedName>
        <fullName evidence="7">TYPE III RESTRICTION-MODIFICATION SYSTEM: METHYLASE</fullName>
        <ecNumber evidence="7">2.1.1.72</ecNumber>
    </submittedName>
</protein>
<dbReference type="RefSeq" id="WP_010925199.1">
    <property type="nucleotide sequence ID" value="NC_002771.1"/>
</dbReference>
<dbReference type="InterPro" id="IPR002941">
    <property type="entry name" value="DNA_methylase_N4/N6"/>
</dbReference>
<evidence type="ECO:0000256" key="1">
    <source>
        <dbReference type="ARBA" id="ARBA00006594"/>
    </source>
</evidence>
<dbReference type="GO" id="GO:0003677">
    <property type="term" value="F:DNA binding"/>
    <property type="evidence" value="ECO:0007669"/>
    <property type="project" value="InterPro"/>
</dbReference>
<dbReference type="InterPro" id="IPR002295">
    <property type="entry name" value="N4/N6-MTase_EcoPI_Mod-like"/>
</dbReference>
<gene>
    <name evidence="7" type="ordered locus">MYPU_3960</name>
</gene>
<dbReference type="PRINTS" id="PR00506">
    <property type="entry name" value="D21N6MTFRASE"/>
</dbReference>
<proteinExistence type="inferred from homology"/>
<evidence type="ECO:0000313" key="8">
    <source>
        <dbReference type="Proteomes" id="UP000000528"/>
    </source>
</evidence>
<evidence type="ECO:0000259" key="5">
    <source>
        <dbReference type="Pfam" id="PF01555"/>
    </source>
</evidence>
<dbReference type="PIRSF" id="PIRSF015855">
    <property type="entry name" value="TypeIII_Mtase_mKpnI"/>
    <property type="match status" value="1"/>
</dbReference>
<dbReference type="Pfam" id="PF01555">
    <property type="entry name" value="N6_N4_Mtase"/>
    <property type="match status" value="1"/>
</dbReference>
<dbReference type="PIR" id="D90561">
    <property type="entry name" value="D90561"/>
</dbReference>
<dbReference type="STRING" id="272635.gene:17576996"/>
<dbReference type="SUPFAM" id="SSF53335">
    <property type="entry name" value="S-adenosyl-L-methionine-dependent methyltransferases"/>
    <property type="match status" value="1"/>
</dbReference>
<evidence type="ECO:0000259" key="6">
    <source>
        <dbReference type="Pfam" id="PF12564"/>
    </source>
</evidence>
<feature type="domain" description="DNA methylase N-4/N-6" evidence="5">
    <location>
        <begin position="196"/>
        <end position="509"/>
    </location>
</feature>
<dbReference type="Pfam" id="PF12564">
    <property type="entry name" value="TypeIII_RM_meth"/>
    <property type="match status" value="1"/>
</dbReference>
<organism evidence="8">
    <name type="scientific">Mycoplasmopsis pulmonis (strain UAB CTIP)</name>
    <name type="common">Mycoplasma pulmonis</name>
    <dbReference type="NCBI Taxonomy" id="272635"/>
    <lineage>
        <taxon>Bacteria</taxon>
        <taxon>Bacillati</taxon>
        <taxon>Mycoplasmatota</taxon>
        <taxon>Mycoplasmoidales</taxon>
        <taxon>Metamycoplasmataceae</taxon>
        <taxon>Mycoplasmopsis</taxon>
    </lineage>
</organism>
<dbReference type="GO" id="GO:0009007">
    <property type="term" value="F:site-specific DNA-methyltransferase (adenine-specific) activity"/>
    <property type="evidence" value="ECO:0007669"/>
    <property type="project" value="UniProtKB-EC"/>
</dbReference>
<feature type="domain" description="Type III restriction/modification enzyme methylation subunit" evidence="6">
    <location>
        <begin position="39"/>
        <end position="94"/>
    </location>
</feature>
<evidence type="ECO:0000256" key="2">
    <source>
        <dbReference type="ARBA" id="ARBA00022603"/>
    </source>
</evidence>
<dbReference type="PROSITE" id="PS00092">
    <property type="entry name" value="N6_MTASE"/>
    <property type="match status" value="1"/>
</dbReference>
<keyword evidence="4" id="KW-0949">S-adenosyl-L-methionine</keyword>
<dbReference type="eggNOG" id="COG2189">
    <property type="taxonomic scope" value="Bacteria"/>
</dbReference>
<dbReference type="Proteomes" id="UP000000528">
    <property type="component" value="Chromosome"/>
</dbReference>
<dbReference type="GO" id="GO:0032259">
    <property type="term" value="P:methylation"/>
    <property type="evidence" value="ECO:0007669"/>
    <property type="project" value="UniProtKB-KW"/>
</dbReference>
<reference evidence="7 8" key="1">
    <citation type="journal article" date="2001" name="Nucleic Acids Res.">
        <title>The complete genome sequence of the murine respiratory pathogen Mycoplasma pulmonis.</title>
        <authorList>
            <person name="Chambaud I."/>
            <person name="Heilig R."/>
            <person name="Ferris S."/>
            <person name="Barbe V."/>
            <person name="Samson D."/>
            <person name="Galisson F."/>
            <person name="Moszer I."/>
            <person name="Dybvig K."/>
            <person name="Wroblewski H."/>
            <person name="Viari A."/>
            <person name="Rocha E.P.C."/>
            <person name="Blanchard A."/>
        </authorList>
    </citation>
    <scope>NUCLEOTIDE SEQUENCE [LARGE SCALE GENOMIC DNA]</scope>
    <source>
        <strain evidence="7 8">UAB CTIP</strain>
    </source>
</reference>
<keyword evidence="2 7" id="KW-0489">Methyltransferase</keyword>
<comment type="similarity">
    <text evidence="1">Belongs to the N(4)/N(6)-methyltransferase family.</text>
</comment>
<dbReference type="EMBL" id="AL445564">
    <property type="protein sequence ID" value="CAC13569.1"/>
    <property type="molecule type" value="Genomic_DNA"/>
</dbReference>
<dbReference type="Gene3D" id="3.40.50.150">
    <property type="entry name" value="Vaccinia Virus protein VP39"/>
    <property type="match status" value="1"/>
</dbReference>
<dbReference type="InterPro" id="IPR002052">
    <property type="entry name" value="DNA_methylase_N6_adenine_CS"/>
</dbReference>
<dbReference type="AlphaFoldDB" id="Q98QG8"/>
<name>Q98QG8_MYCPU</name>
<dbReference type="HOGENOM" id="CLU_029607_1_0_14"/>
<keyword evidence="8" id="KW-1185">Reference proteome</keyword>
<dbReference type="InterPro" id="IPR022221">
    <property type="entry name" value="TypeIII_RM_meth"/>
</dbReference>
<dbReference type="SMR" id="Q98QG8"/>
<sequence length="573" mass="67184">MKKNIFDLVEDLLKTKSKYVSKDGKLVKTLISSDIMTMNESLLSLLLSNEEIKKTFFKNINGTLIFDKQKFAWFIESKEFLPNSYTKYTNKIGLTHNGYFISSTDDVVLDFPFKDCVLEGGQTKDDQKRNEIFYNEIIAKDEISRMLAPKVFTNAKRYTKDGVEENIEFNENDNLIIKGNNLIALSSLLERYEGKVKLIYIDPPYNTGNDSFNYNDSFNHSTWLTFMKNRLELARKLLKEDGVIFVQCDKNEMAYLKIIMDEIFYRENELSTIIWLNKEGGGKSDSKFFRQKHEYILCFAKNYKNASIYPQEVQDKDRYKEEDKYLSTRGKFQLIKLDSGSLGYSKNLDYPIKHNGKTYYAGGNKRKWENRQNGGSNIKDWGWRWSKEKLDWGIKNDFIVFKNDNVYTKQYLNCDKDGNIIERKIQPLPIIEKYSNTQSNKHMKELFSKVPFNYSKPEGIIFEILNWTTKKNDLVLDFHLGSGTTTAVAHKMSRKYIGIEQMDYIQDITIERMKKVIDGEQGGISKNVDWKGGGSFVYFELLENANELIEKVYSSTYIPERKRERESWDNIYH</sequence>
<accession>Q98QG8</accession>
<dbReference type="REBASE" id="5070">
    <property type="entry name" value="M1.MpuCI"/>
</dbReference>
<evidence type="ECO:0000256" key="4">
    <source>
        <dbReference type="ARBA" id="ARBA00022691"/>
    </source>
</evidence>